<organism evidence="14 15">
    <name type="scientific">Microlunatus phosphovorus (strain ATCC 700054 / DSM 10555 / JCM 9379 / NBRC 101784 / NCIMB 13414 / VKM Ac-1990 / NM-1)</name>
    <dbReference type="NCBI Taxonomy" id="1032480"/>
    <lineage>
        <taxon>Bacteria</taxon>
        <taxon>Bacillati</taxon>
        <taxon>Actinomycetota</taxon>
        <taxon>Actinomycetes</taxon>
        <taxon>Propionibacteriales</taxon>
        <taxon>Propionibacteriaceae</taxon>
        <taxon>Microlunatus</taxon>
    </lineage>
</organism>
<dbReference type="eggNOG" id="COG0352">
    <property type="taxonomic scope" value="Bacteria"/>
</dbReference>
<comment type="pathway">
    <text evidence="2 10 12">Cofactor biosynthesis; thiamine diphosphate biosynthesis; thiamine phosphate from 4-amino-2-methyl-5-diphosphomethylpyrimidine and 4-methyl-5-(2-phosphoethyl)-thiazole: step 1/1.</text>
</comment>
<accession>F5XRV3</accession>
<dbReference type="Proteomes" id="UP000007947">
    <property type="component" value="Chromosome"/>
</dbReference>
<dbReference type="EMBL" id="AP012204">
    <property type="protein sequence ID" value="BAK37166.1"/>
    <property type="molecule type" value="Genomic_DNA"/>
</dbReference>
<feature type="binding site" evidence="10">
    <location>
        <begin position="45"/>
        <end position="49"/>
    </location>
    <ligand>
        <name>4-amino-2-methyl-5-(diphosphooxymethyl)pyrimidine</name>
        <dbReference type="ChEBI" id="CHEBI:57841"/>
    </ligand>
</feature>
<dbReference type="InterPro" id="IPR022998">
    <property type="entry name" value="ThiamineP_synth_TenI"/>
</dbReference>
<dbReference type="SUPFAM" id="SSF51391">
    <property type="entry name" value="Thiamin phosphate synthase"/>
    <property type="match status" value="1"/>
</dbReference>
<comment type="cofactor">
    <cofactor evidence="10">
        <name>Mg(2+)</name>
        <dbReference type="ChEBI" id="CHEBI:18420"/>
    </cofactor>
    <text evidence="10">Binds 1 Mg(2+) ion per subunit.</text>
</comment>
<evidence type="ECO:0000256" key="5">
    <source>
        <dbReference type="ARBA" id="ARBA00022842"/>
    </source>
</evidence>
<dbReference type="PANTHER" id="PTHR20857:SF15">
    <property type="entry name" value="THIAMINE-PHOSPHATE SYNTHASE"/>
    <property type="match status" value="1"/>
</dbReference>
<evidence type="ECO:0000256" key="9">
    <source>
        <dbReference type="ARBA" id="ARBA00047883"/>
    </source>
</evidence>
<comment type="function">
    <text evidence="1 10">Condenses 4-methyl-5-(beta-hydroxyethyl)thiazole monophosphate (THZ-P) and 2-methyl-4-amino-5-hydroxymethyl pyrimidine pyrophosphate (HMP-PP) to form thiamine monophosphate (TMP).</text>
</comment>
<keyword evidence="3 10" id="KW-0808">Transferase</keyword>
<dbReference type="Gene3D" id="3.20.20.70">
    <property type="entry name" value="Aldolase class I"/>
    <property type="match status" value="1"/>
</dbReference>
<dbReference type="GO" id="GO:0005737">
    <property type="term" value="C:cytoplasm"/>
    <property type="evidence" value="ECO:0007669"/>
    <property type="project" value="TreeGrafter"/>
</dbReference>
<dbReference type="UniPathway" id="UPA00060">
    <property type="reaction ID" value="UER00141"/>
</dbReference>
<evidence type="ECO:0000256" key="10">
    <source>
        <dbReference type="HAMAP-Rule" id="MF_00097"/>
    </source>
</evidence>
<keyword evidence="6 10" id="KW-0784">Thiamine biosynthesis</keyword>
<gene>
    <name evidence="10 14" type="primary">thiE</name>
    <name evidence="14" type="ordered locus">MLP_41520</name>
</gene>
<evidence type="ECO:0000256" key="6">
    <source>
        <dbReference type="ARBA" id="ARBA00022977"/>
    </source>
</evidence>
<evidence type="ECO:0000256" key="1">
    <source>
        <dbReference type="ARBA" id="ARBA00003814"/>
    </source>
</evidence>
<evidence type="ECO:0000256" key="12">
    <source>
        <dbReference type="RuleBase" id="RU004253"/>
    </source>
</evidence>
<dbReference type="HAMAP" id="MF_00097">
    <property type="entry name" value="TMP_synthase"/>
    <property type="match status" value="1"/>
</dbReference>
<evidence type="ECO:0000256" key="2">
    <source>
        <dbReference type="ARBA" id="ARBA00005165"/>
    </source>
</evidence>
<evidence type="ECO:0000313" key="14">
    <source>
        <dbReference type="EMBL" id="BAK37166.1"/>
    </source>
</evidence>
<dbReference type="EC" id="2.5.1.3" evidence="10"/>
<dbReference type="GO" id="GO:0000287">
    <property type="term" value="F:magnesium ion binding"/>
    <property type="evidence" value="ECO:0007669"/>
    <property type="project" value="UniProtKB-UniRule"/>
</dbReference>
<evidence type="ECO:0000256" key="4">
    <source>
        <dbReference type="ARBA" id="ARBA00022723"/>
    </source>
</evidence>
<evidence type="ECO:0000256" key="3">
    <source>
        <dbReference type="ARBA" id="ARBA00022679"/>
    </source>
</evidence>
<evidence type="ECO:0000256" key="8">
    <source>
        <dbReference type="ARBA" id="ARBA00047851"/>
    </source>
</evidence>
<feature type="binding site" evidence="10">
    <location>
        <begin position="143"/>
        <end position="145"/>
    </location>
    <ligand>
        <name>2-[(2R,5Z)-2-carboxy-4-methylthiazol-5(2H)-ylidene]ethyl phosphate</name>
        <dbReference type="ChEBI" id="CHEBI:62899"/>
    </ligand>
</feature>
<feature type="binding site" evidence="10">
    <location>
        <position position="97"/>
    </location>
    <ligand>
        <name>Mg(2+)</name>
        <dbReference type="ChEBI" id="CHEBI:18420"/>
    </ligand>
</feature>
<dbReference type="AlphaFoldDB" id="F5XRV3"/>
<keyword evidence="4 10" id="KW-0479">Metal-binding</keyword>
<sequence>MTALMGLQARLRLARLYLCTDARTERGDLAEFCEAAFAGGVDILQIRQKEMDPAEELDALEIARRAAERHQALICVNDSPRLAGRFAADVLHLGQTDGSSREARRQLPRWALIGRSTHEPKQADRAIEDGDADYFCVGPVYATPTKPDYRPAGLDLVQYAAEVAPPSDIAAKPWFAIGGIDLGNLDQVLAAGARRVCVVRAITQADDPEAGARELSDRLREAWRSDPAMKPYALAAAGFTGPAR</sequence>
<feature type="binding site" evidence="10">
    <location>
        <position position="78"/>
    </location>
    <ligand>
        <name>Mg(2+)</name>
        <dbReference type="ChEBI" id="CHEBI:18420"/>
    </ligand>
</feature>
<comment type="caution">
    <text evidence="10">Lacks conserved residue(s) required for the propagation of feature annotation.</text>
</comment>
<keyword evidence="15" id="KW-1185">Reference proteome</keyword>
<dbReference type="STRING" id="1032480.MLP_41520"/>
<feature type="binding site" evidence="10">
    <location>
        <position position="116"/>
    </location>
    <ligand>
        <name>4-amino-2-methyl-5-(diphosphooxymethyl)pyrimidine</name>
        <dbReference type="ChEBI" id="CHEBI:57841"/>
    </ligand>
</feature>
<dbReference type="GO" id="GO:0009229">
    <property type="term" value="P:thiamine diphosphate biosynthetic process"/>
    <property type="evidence" value="ECO:0007669"/>
    <property type="project" value="UniProtKB-UniRule"/>
</dbReference>
<dbReference type="PANTHER" id="PTHR20857">
    <property type="entry name" value="THIAMINE-PHOSPHATE PYROPHOSPHORYLASE"/>
    <property type="match status" value="1"/>
</dbReference>
<feature type="binding site" evidence="10">
    <location>
        <position position="179"/>
    </location>
    <ligand>
        <name>2-[(2R,5Z)-2-carboxy-4-methylthiazol-5(2H)-ylidene]ethyl phosphate</name>
        <dbReference type="ChEBI" id="CHEBI:62899"/>
    </ligand>
</feature>
<dbReference type="InterPro" id="IPR013785">
    <property type="entry name" value="Aldolase_TIM"/>
</dbReference>
<comment type="similarity">
    <text evidence="10 11">Belongs to the thiamine-phosphate synthase family.</text>
</comment>
<keyword evidence="5 10" id="KW-0460">Magnesium</keyword>
<feature type="binding site" evidence="10">
    <location>
        <position position="146"/>
    </location>
    <ligand>
        <name>4-amino-2-methyl-5-(diphosphooxymethyl)pyrimidine</name>
        <dbReference type="ChEBI" id="CHEBI:57841"/>
    </ligand>
</feature>
<dbReference type="Pfam" id="PF02581">
    <property type="entry name" value="TMP-TENI"/>
    <property type="match status" value="1"/>
</dbReference>
<feature type="binding site" evidence="10">
    <location>
        <position position="77"/>
    </location>
    <ligand>
        <name>4-amino-2-methyl-5-(diphosphooxymethyl)pyrimidine</name>
        <dbReference type="ChEBI" id="CHEBI:57841"/>
    </ligand>
</feature>
<dbReference type="GO" id="GO:0009228">
    <property type="term" value="P:thiamine biosynthetic process"/>
    <property type="evidence" value="ECO:0007669"/>
    <property type="project" value="UniProtKB-KW"/>
</dbReference>
<evidence type="ECO:0000256" key="11">
    <source>
        <dbReference type="RuleBase" id="RU003826"/>
    </source>
</evidence>
<dbReference type="GO" id="GO:0004789">
    <property type="term" value="F:thiamine-phosphate diphosphorylase activity"/>
    <property type="evidence" value="ECO:0007669"/>
    <property type="project" value="UniProtKB-UniRule"/>
</dbReference>
<comment type="catalytic activity">
    <reaction evidence="7 10 11">
        <text>4-methyl-5-(2-phosphooxyethyl)-thiazole + 4-amino-2-methyl-5-(diphosphooxymethyl)pyrimidine + H(+) = thiamine phosphate + diphosphate</text>
        <dbReference type="Rhea" id="RHEA:22328"/>
        <dbReference type="ChEBI" id="CHEBI:15378"/>
        <dbReference type="ChEBI" id="CHEBI:33019"/>
        <dbReference type="ChEBI" id="CHEBI:37575"/>
        <dbReference type="ChEBI" id="CHEBI:57841"/>
        <dbReference type="ChEBI" id="CHEBI:58296"/>
        <dbReference type="EC" id="2.5.1.3"/>
    </reaction>
</comment>
<protein>
    <recommendedName>
        <fullName evidence="10">Thiamine-phosphate synthase</fullName>
        <shortName evidence="10">TP synthase</shortName>
        <shortName evidence="10">TPS</shortName>
        <ecNumber evidence="10">2.5.1.3</ecNumber>
    </recommendedName>
    <alternativeName>
        <fullName evidence="10">Thiamine-phosphate pyrophosphorylase</fullName>
        <shortName evidence="10">TMP pyrophosphorylase</shortName>
        <shortName evidence="10">TMP-PPase</shortName>
    </alternativeName>
</protein>
<dbReference type="CDD" id="cd00564">
    <property type="entry name" value="TMP_TenI"/>
    <property type="match status" value="1"/>
</dbReference>
<dbReference type="InterPro" id="IPR034291">
    <property type="entry name" value="TMP_synthase"/>
</dbReference>
<dbReference type="RefSeq" id="WP_013865003.1">
    <property type="nucleotide sequence ID" value="NC_015635.1"/>
</dbReference>
<proteinExistence type="inferred from homology"/>
<name>F5XRV3_MICPN</name>
<evidence type="ECO:0000313" key="15">
    <source>
        <dbReference type="Proteomes" id="UP000007947"/>
    </source>
</evidence>
<dbReference type="HOGENOM" id="CLU_018272_3_0_11"/>
<comment type="catalytic activity">
    <reaction evidence="8 10 11">
        <text>2-(2-carboxy-4-methylthiazol-5-yl)ethyl phosphate + 4-amino-2-methyl-5-(diphosphooxymethyl)pyrimidine + 2 H(+) = thiamine phosphate + CO2 + diphosphate</text>
        <dbReference type="Rhea" id="RHEA:47848"/>
        <dbReference type="ChEBI" id="CHEBI:15378"/>
        <dbReference type="ChEBI" id="CHEBI:16526"/>
        <dbReference type="ChEBI" id="CHEBI:33019"/>
        <dbReference type="ChEBI" id="CHEBI:37575"/>
        <dbReference type="ChEBI" id="CHEBI:57841"/>
        <dbReference type="ChEBI" id="CHEBI:62890"/>
        <dbReference type="EC" id="2.5.1.3"/>
    </reaction>
</comment>
<comment type="catalytic activity">
    <reaction evidence="9 10 11">
        <text>2-[(2R,5Z)-2-carboxy-4-methylthiazol-5(2H)-ylidene]ethyl phosphate + 4-amino-2-methyl-5-(diphosphooxymethyl)pyrimidine + 2 H(+) = thiamine phosphate + CO2 + diphosphate</text>
        <dbReference type="Rhea" id="RHEA:47844"/>
        <dbReference type="ChEBI" id="CHEBI:15378"/>
        <dbReference type="ChEBI" id="CHEBI:16526"/>
        <dbReference type="ChEBI" id="CHEBI:33019"/>
        <dbReference type="ChEBI" id="CHEBI:37575"/>
        <dbReference type="ChEBI" id="CHEBI:57841"/>
        <dbReference type="ChEBI" id="CHEBI:62899"/>
        <dbReference type="EC" id="2.5.1.3"/>
    </reaction>
</comment>
<evidence type="ECO:0000259" key="13">
    <source>
        <dbReference type="Pfam" id="PF02581"/>
    </source>
</evidence>
<dbReference type="NCBIfam" id="TIGR00693">
    <property type="entry name" value="thiE"/>
    <property type="match status" value="1"/>
</dbReference>
<reference evidence="14 15" key="1">
    <citation type="submission" date="2011-05" db="EMBL/GenBank/DDBJ databases">
        <title>Whole genome sequence of Microlunatus phosphovorus NM-1.</title>
        <authorList>
            <person name="Hosoyama A."/>
            <person name="Sasaki K."/>
            <person name="Harada T."/>
            <person name="Igarashi R."/>
            <person name="Kawakoshi A."/>
            <person name="Sasagawa M."/>
            <person name="Fukada J."/>
            <person name="Nakamura S."/>
            <person name="Katano Y."/>
            <person name="Hanada S."/>
            <person name="Kamagata Y."/>
            <person name="Nakamura N."/>
            <person name="Yamazaki S."/>
            <person name="Fujita N."/>
        </authorList>
    </citation>
    <scope>NUCLEOTIDE SEQUENCE [LARGE SCALE GENOMIC DNA]</scope>
    <source>
        <strain evidence="15">ATCC 700054 / DSM 10555 / JCM 9379 / NBRC 101784 / NCIMB 13414 / VKM Ac-1990 / NM-1</strain>
    </source>
</reference>
<dbReference type="KEGG" id="mph:MLP_41520"/>
<evidence type="ECO:0000256" key="7">
    <source>
        <dbReference type="ARBA" id="ARBA00047334"/>
    </source>
</evidence>
<dbReference type="InterPro" id="IPR036206">
    <property type="entry name" value="ThiamineP_synth_sf"/>
</dbReference>
<feature type="domain" description="Thiamine phosphate synthase/TenI" evidence="13">
    <location>
        <begin position="16"/>
        <end position="202"/>
    </location>
</feature>